<gene>
    <name evidence="2" type="ORF">ACFP50_28140</name>
</gene>
<evidence type="ECO:0000313" key="3">
    <source>
        <dbReference type="Proteomes" id="UP001596242"/>
    </source>
</evidence>
<keyword evidence="1" id="KW-0812">Transmembrane</keyword>
<reference evidence="3" key="1">
    <citation type="journal article" date="2019" name="Int. J. Syst. Evol. Microbiol.">
        <title>The Global Catalogue of Microorganisms (GCM) 10K type strain sequencing project: providing services to taxonomists for standard genome sequencing and annotation.</title>
        <authorList>
            <consortium name="The Broad Institute Genomics Platform"/>
            <consortium name="The Broad Institute Genome Sequencing Center for Infectious Disease"/>
            <person name="Wu L."/>
            <person name="Ma J."/>
        </authorList>
    </citation>
    <scope>NUCLEOTIDE SEQUENCE [LARGE SCALE GENOMIC DNA]</scope>
    <source>
        <strain evidence="3">JCM 12763</strain>
    </source>
</reference>
<organism evidence="2 3">
    <name type="scientific">Streptomyces pratens</name>
    <dbReference type="NCBI Taxonomy" id="887456"/>
    <lineage>
        <taxon>Bacteria</taxon>
        <taxon>Bacillati</taxon>
        <taxon>Actinomycetota</taxon>
        <taxon>Actinomycetes</taxon>
        <taxon>Kitasatosporales</taxon>
        <taxon>Streptomycetaceae</taxon>
        <taxon>Streptomyces</taxon>
    </lineage>
</organism>
<evidence type="ECO:0000313" key="2">
    <source>
        <dbReference type="EMBL" id="MFC6059141.1"/>
    </source>
</evidence>
<name>A0ABW1M723_9ACTN</name>
<sequence length="77" mass="8326">MAQAQFQRLFPLYDKCNAHCDLVPARVDPAVVNYVVFVPLATAVLLWFGVARLAGRGASGSAVRRLGGVDLSPVTRR</sequence>
<dbReference type="RefSeq" id="WP_386402952.1">
    <property type="nucleotide sequence ID" value="NZ_JBHSPT010000076.1"/>
</dbReference>
<dbReference type="EMBL" id="JBHSPT010000076">
    <property type="protein sequence ID" value="MFC6059141.1"/>
    <property type="molecule type" value="Genomic_DNA"/>
</dbReference>
<protein>
    <submittedName>
        <fullName evidence="2">Uncharacterized protein</fullName>
    </submittedName>
</protein>
<evidence type="ECO:0000256" key="1">
    <source>
        <dbReference type="SAM" id="Phobius"/>
    </source>
</evidence>
<feature type="transmembrane region" description="Helical" evidence="1">
    <location>
        <begin position="31"/>
        <end position="55"/>
    </location>
</feature>
<keyword evidence="1" id="KW-1133">Transmembrane helix</keyword>
<keyword evidence="3" id="KW-1185">Reference proteome</keyword>
<accession>A0ABW1M723</accession>
<keyword evidence="1" id="KW-0472">Membrane</keyword>
<dbReference type="Proteomes" id="UP001596242">
    <property type="component" value="Unassembled WGS sequence"/>
</dbReference>
<proteinExistence type="predicted"/>
<comment type="caution">
    <text evidence="2">The sequence shown here is derived from an EMBL/GenBank/DDBJ whole genome shotgun (WGS) entry which is preliminary data.</text>
</comment>